<feature type="compositionally biased region" description="Basic and acidic residues" evidence="1">
    <location>
        <begin position="36"/>
        <end position="50"/>
    </location>
</feature>
<evidence type="ECO:0000313" key="3">
    <source>
        <dbReference type="Proteomes" id="UP001420932"/>
    </source>
</evidence>
<comment type="caution">
    <text evidence="2">The sequence shown here is derived from an EMBL/GenBank/DDBJ whole genome shotgun (WGS) entry which is preliminary data.</text>
</comment>
<protein>
    <submittedName>
        <fullName evidence="2">Uncharacterized protein</fullName>
    </submittedName>
</protein>
<feature type="region of interest" description="Disordered" evidence="1">
    <location>
        <begin position="1"/>
        <end position="52"/>
    </location>
</feature>
<feature type="compositionally biased region" description="Polar residues" evidence="1">
    <location>
        <begin position="24"/>
        <end position="35"/>
    </location>
</feature>
<evidence type="ECO:0000313" key="2">
    <source>
        <dbReference type="EMBL" id="KAK9115070.1"/>
    </source>
</evidence>
<gene>
    <name evidence="2" type="ORF">Syun_021867</name>
</gene>
<accession>A0AAP0IGV5</accession>
<keyword evidence="3" id="KW-1185">Reference proteome</keyword>
<dbReference type="EMBL" id="JBBNAF010000009">
    <property type="protein sequence ID" value="KAK9115070.1"/>
    <property type="molecule type" value="Genomic_DNA"/>
</dbReference>
<organism evidence="2 3">
    <name type="scientific">Stephania yunnanensis</name>
    <dbReference type="NCBI Taxonomy" id="152371"/>
    <lineage>
        <taxon>Eukaryota</taxon>
        <taxon>Viridiplantae</taxon>
        <taxon>Streptophyta</taxon>
        <taxon>Embryophyta</taxon>
        <taxon>Tracheophyta</taxon>
        <taxon>Spermatophyta</taxon>
        <taxon>Magnoliopsida</taxon>
        <taxon>Ranunculales</taxon>
        <taxon>Menispermaceae</taxon>
        <taxon>Menispermoideae</taxon>
        <taxon>Cissampelideae</taxon>
        <taxon>Stephania</taxon>
    </lineage>
</organism>
<name>A0AAP0IGV5_9MAGN</name>
<evidence type="ECO:0000256" key="1">
    <source>
        <dbReference type="SAM" id="MobiDB-lite"/>
    </source>
</evidence>
<feature type="region of interest" description="Disordered" evidence="1">
    <location>
        <begin position="150"/>
        <end position="174"/>
    </location>
</feature>
<proteinExistence type="predicted"/>
<feature type="region of interest" description="Disordered" evidence="1">
    <location>
        <begin position="74"/>
        <end position="104"/>
    </location>
</feature>
<feature type="compositionally biased region" description="Basic and acidic residues" evidence="1">
    <location>
        <begin position="153"/>
        <end position="168"/>
    </location>
</feature>
<dbReference type="AlphaFoldDB" id="A0AAP0IGV5"/>
<sequence>MDVLDGSGSGKKRKRDENEIGGNIRNTFPSPMNASENERPIEGFGSREPHAGAPAITAAYSNFGGNLGVAMLEGTNRTQQGEDDCDLRNQNQISLPSDKETSELVEPISPIMSSAVANSPGAKEAEKLAIQNISGPSIARHGIPNELEELEDETRSFHQAPEVRDENKGSQSCSSIAKEAIAVGSSEAGSRGQFHQNDGVEELESTELIAPILGGSPSTSQQKLRIRLNLTTIGKSTGRST</sequence>
<reference evidence="2 3" key="1">
    <citation type="submission" date="2024-01" db="EMBL/GenBank/DDBJ databases">
        <title>Genome assemblies of Stephania.</title>
        <authorList>
            <person name="Yang L."/>
        </authorList>
    </citation>
    <scope>NUCLEOTIDE SEQUENCE [LARGE SCALE GENOMIC DNA]</scope>
    <source>
        <strain evidence="2">YNDBR</strain>
        <tissue evidence="2">Leaf</tissue>
    </source>
</reference>
<dbReference type="Proteomes" id="UP001420932">
    <property type="component" value="Unassembled WGS sequence"/>
</dbReference>